<organism evidence="3 4">
    <name type="scientific">Oryza rufipogon</name>
    <name type="common">Brownbeard rice</name>
    <name type="synonym">Asian wild rice</name>
    <dbReference type="NCBI Taxonomy" id="4529"/>
    <lineage>
        <taxon>Eukaryota</taxon>
        <taxon>Viridiplantae</taxon>
        <taxon>Streptophyta</taxon>
        <taxon>Embryophyta</taxon>
        <taxon>Tracheophyta</taxon>
        <taxon>Spermatophyta</taxon>
        <taxon>Magnoliopsida</taxon>
        <taxon>Liliopsida</taxon>
        <taxon>Poales</taxon>
        <taxon>Poaceae</taxon>
        <taxon>BOP clade</taxon>
        <taxon>Oryzoideae</taxon>
        <taxon>Oryzeae</taxon>
        <taxon>Oryzinae</taxon>
        <taxon>Oryza</taxon>
    </lineage>
</organism>
<reference evidence="3" key="2">
    <citation type="submission" date="2015-06" db="UniProtKB">
        <authorList>
            <consortium name="EnsemblPlants"/>
        </authorList>
    </citation>
    <scope>IDENTIFICATION</scope>
</reference>
<feature type="transmembrane region" description="Helical" evidence="1">
    <location>
        <begin position="49"/>
        <end position="78"/>
    </location>
</feature>
<evidence type="ECO:0000259" key="2">
    <source>
        <dbReference type="Pfam" id="PF13968"/>
    </source>
</evidence>
<protein>
    <recommendedName>
        <fullName evidence="2">DUF4220 domain-containing protein</fullName>
    </recommendedName>
</protein>
<keyword evidence="1" id="KW-0812">Transmembrane</keyword>
<dbReference type="Gramene" id="ORUFI04G02530.1">
    <property type="protein sequence ID" value="ORUFI04G02530.1"/>
    <property type="gene ID" value="ORUFI04G02530"/>
</dbReference>
<dbReference type="InterPro" id="IPR025315">
    <property type="entry name" value="DUF4220"/>
</dbReference>
<dbReference type="InterPro" id="IPR007658">
    <property type="entry name" value="DUF594"/>
</dbReference>
<dbReference type="Pfam" id="PF13968">
    <property type="entry name" value="DUF4220"/>
    <property type="match status" value="2"/>
</dbReference>
<evidence type="ECO:0000256" key="1">
    <source>
        <dbReference type="SAM" id="Phobius"/>
    </source>
</evidence>
<accession>A0A0E0P547</accession>
<dbReference type="AlphaFoldDB" id="A0A0E0P547"/>
<feature type="domain" description="DUF4220" evidence="2">
    <location>
        <begin position="146"/>
        <end position="240"/>
    </location>
</feature>
<dbReference type="Proteomes" id="UP000008022">
    <property type="component" value="Unassembled WGS sequence"/>
</dbReference>
<dbReference type="STRING" id="4529.A0A0E0P547"/>
<feature type="domain" description="DUF4220" evidence="2">
    <location>
        <begin position="52"/>
        <end position="138"/>
    </location>
</feature>
<keyword evidence="1" id="KW-0472">Membrane</keyword>
<dbReference type="EnsemblPlants" id="ORUFI04G02530.1">
    <property type="protein sequence ID" value="ORUFI04G02530.1"/>
    <property type="gene ID" value="ORUFI04G02530"/>
</dbReference>
<dbReference type="PANTHER" id="PTHR31325">
    <property type="entry name" value="OS01G0798800 PROTEIN-RELATED"/>
    <property type="match status" value="1"/>
</dbReference>
<feature type="transmembrane region" description="Helical" evidence="1">
    <location>
        <begin position="16"/>
        <end position="37"/>
    </location>
</feature>
<keyword evidence="1" id="KW-1133">Transmembrane helix</keyword>
<keyword evidence="4" id="KW-1185">Reference proteome</keyword>
<evidence type="ECO:0000313" key="4">
    <source>
        <dbReference type="Proteomes" id="UP000008022"/>
    </source>
</evidence>
<dbReference type="HOGENOM" id="CLU_009180_5_2_1"/>
<dbReference type="OMA" id="DRPCCWL"/>
<proteinExistence type="predicted"/>
<name>A0A0E0P547_ORYRU</name>
<dbReference type="eggNOG" id="ENOG502QQBP">
    <property type="taxonomic scope" value="Eukaryota"/>
</dbReference>
<dbReference type="Pfam" id="PF04578">
    <property type="entry name" value="DUF594"/>
    <property type="match status" value="1"/>
</dbReference>
<sequence>MAACWVNQTSMFVNEWAIRIVVLCSFAAHLVLALLAGVRRRKATGVRVLLLWAAYQLGGFAGTGLMWVSVVMFVIGVAKYVERAVAMRQADLGSMRSSSKKSKLERRRSFSDVRELGNELALLVAHDLLYITKGAFVDHLDDEHPLDRDARRADIFFTYILMAGTILLDIRWLLRAMVSTWTYAFLIDRPCCWLHHGIPARWRVLRRFILSLDPCRLLGKEPTCSYRMWPGTIGQYNLFHECTRDRRSWMLISSLVKKLASEEEWMEYEYHYSRGIRVSPDIRKVLFDCIWEYMKLAYPVVQPKMETDEKRKKPCSDPLIVRELDEALAFLPEFQESVLILHIATNVFYGLCIEPDQNAASFKQLEAIKTLSDYMVFLVAVRPGMLPGLMLRSLYEATQKALEKIWSEQRRSCNCKRTKERCLAEILRCLEKKPGERVLKNHLYCNWRPGYRTRNREPGFISKLYDSSIILSDGVKLAEVILRWLSSGYRDNILYIKSEDKFQPIFPELMKIMKCKMYDDPTYDKRLSKLLEHIFKEWVRLLINSSVKCTRDSHAKQLSRGGELTTVVWILVEHAAVFHVDRARFPA</sequence>
<evidence type="ECO:0000313" key="3">
    <source>
        <dbReference type="EnsemblPlants" id="ORUFI04G02530.1"/>
    </source>
</evidence>
<reference evidence="4" key="1">
    <citation type="submission" date="2013-06" db="EMBL/GenBank/DDBJ databases">
        <authorList>
            <person name="Zhao Q."/>
        </authorList>
    </citation>
    <scope>NUCLEOTIDE SEQUENCE</scope>
    <source>
        <strain evidence="4">cv. W1943</strain>
    </source>
</reference>